<dbReference type="EMBL" id="CAJHJT010000001">
    <property type="protein sequence ID" value="CAD6994889.1"/>
    <property type="molecule type" value="Genomic_DNA"/>
</dbReference>
<sequence>MSLRVTTQLIVLRLDSTLGIGGIFWGTVFDEMYLGFVAVLTLDRVEFLSQIANIALFLQNIDGGAVFGSMLANWRAAFSSPRFSGPLMKMTRRFFSESWQLVGRHHHHRILPREQYM</sequence>
<dbReference type="Proteomes" id="UP000606786">
    <property type="component" value="Unassembled WGS sequence"/>
</dbReference>
<proteinExistence type="predicted"/>
<gene>
    <name evidence="1" type="ORF">CCAP1982_LOCUS3624</name>
</gene>
<reference evidence="1" key="1">
    <citation type="submission" date="2020-11" db="EMBL/GenBank/DDBJ databases">
        <authorList>
            <person name="Whitehead M."/>
        </authorList>
    </citation>
    <scope>NUCLEOTIDE SEQUENCE</scope>
    <source>
        <strain evidence="1">EGII</strain>
    </source>
</reference>
<dbReference type="AlphaFoldDB" id="A0A811U7Q9"/>
<accession>A0A811U7Q9</accession>
<name>A0A811U7Q9_CERCA</name>
<organism evidence="1 2">
    <name type="scientific">Ceratitis capitata</name>
    <name type="common">Mediterranean fruit fly</name>
    <name type="synonym">Tephritis capitata</name>
    <dbReference type="NCBI Taxonomy" id="7213"/>
    <lineage>
        <taxon>Eukaryota</taxon>
        <taxon>Metazoa</taxon>
        <taxon>Ecdysozoa</taxon>
        <taxon>Arthropoda</taxon>
        <taxon>Hexapoda</taxon>
        <taxon>Insecta</taxon>
        <taxon>Pterygota</taxon>
        <taxon>Neoptera</taxon>
        <taxon>Endopterygota</taxon>
        <taxon>Diptera</taxon>
        <taxon>Brachycera</taxon>
        <taxon>Muscomorpha</taxon>
        <taxon>Tephritoidea</taxon>
        <taxon>Tephritidae</taxon>
        <taxon>Ceratitis</taxon>
        <taxon>Ceratitis</taxon>
    </lineage>
</organism>
<comment type="caution">
    <text evidence="1">The sequence shown here is derived from an EMBL/GenBank/DDBJ whole genome shotgun (WGS) entry which is preliminary data.</text>
</comment>
<protein>
    <submittedName>
        <fullName evidence="1">(Mediterranean fruit fly) hypothetical protein</fullName>
    </submittedName>
</protein>
<evidence type="ECO:0000313" key="1">
    <source>
        <dbReference type="EMBL" id="CAD6994889.1"/>
    </source>
</evidence>
<keyword evidence="2" id="KW-1185">Reference proteome</keyword>
<evidence type="ECO:0000313" key="2">
    <source>
        <dbReference type="Proteomes" id="UP000606786"/>
    </source>
</evidence>